<dbReference type="EMBL" id="LQWZ01000035">
    <property type="protein sequence ID" value="OAH53586.1"/>
    <property type="molecule type" value="Genomic_DNA"/>
</dbReference>
<dbReference type="Proteomes" id="UP000076935">
    <property type="component" value="Unassembled WGS sequence"/>
</dbReference>
<dbReference type="OrthoDB" id="2381857at2"/>
<keyword evidence="3" id="KW-1185">Reference proteome</keyword>
<evidence type="ECO:0000313" key="3">
    <source>
        <dbReference type="Proteomes" id="UP000076935"/>
    </source>
</evidence>
<comment type="caution">
    <text evidence="1">The sequence shown here is derived from an EMBL/GenBank/DDBJ whole genome shotgun (WGS) entry which is preliminary data.</text>
</comment>
<accession>A0A177KKR0</accession>
<reference evidence="3 4" key="1">
    <citation type="submission" date="2016-01" db="EMBL/GenBank/DDBJ databases">
        <title>Investigation of taxonomic status of Bacillus aminovorans.</title>
        <authorList>
            <person name="Verma A."/>
            <person name="Pal Y."/>
            <person name="Krishnamurthi S."/>
        </authorList>
    </citation>
    <scope>NUCLEOTIDE SEQUENCE [LARGE SCALE GENOMIC DNA]</scope>
    <source>
        <strain evidence="2 3">DSM 1314</strain>
        <strain evidence="1 4">DSM 4337</strain>
    </source>
</reference>
<sequence length="159" mass="17963">MNGMLHGLKDIHMVIANSRKLGGAAEAESITLASGETYMNPVFTNVDLSQGKYISFSFIAENGENVTAHVDQIGVMRGLRHKLICQLKNVSVREMMTEETLRYLRKLCEVNEGFVTNSFKKEALKIVRDVSVDEIEKRDVVLPFTVENNLVLIDKRRYA</sequence>
<protein>
    <submittedName>
        <fullName evidence="1">Uncharacterized protein</fullName>
    </submittedName>
</protein>
<evidence type="ECO:0000313" key="1">
    <source>
        <dbReference type="EMBL" id="OAH53586.1"/>
    </source>
</evidence>
<dbReference type="Proteomes" id="UP000077271">
    <property type="component" value="Unassembled WGS sequence"/>
</dbReference>
<dbReference type="RefSeq" id="WP_018392159.1">
    <property type="nucleotide sequence ID" value="NZ_JBCNAN010000043.1"/>
</dbReference>
<proteinExistence type="predicted"/>
<name>A0A177KKR0_9BACI</name>
<organism evidence="1 4">
    <name type="scientific">Domibacillus aminovorans</name>
    <dbReference type="NCBI Taxonomy" id="29332"/>
    <lineage>
        <taxon>Bacteria</taxon>
        <taxon>Bacillati</taxon>
        <taxon>Bacillota</taxon>
        <taxon>Bacilli</taxon>
        <taxon>Bacillales</taxon>
        <taxon>Bacillaceae</taxon>
        <taxon>Domibacillus</taxon>
    </lineage>
</organism>
<evidence type="ECO:0000313" key="4">
    <source>
        <dbReference type="Proteomes" id="UP000077271"/>
    </source>
</evidence>
<evidence type="ECO:0000313" key="2">
    <source>
        <dbReference type="EMBL" id="OAH62267.1"/>
    </source>
</evidence>
<gene>
    <name evidence="1" type="ORF">AWH48_09885</name>
    <name evidence="2" type="ORF">AWH49_02005</name>
</gene>
<dbReference type="EMBL" id="LQWY01000012">
    <property type="protein sequence ID" value="OAH62267.1"/>
    <property type="molecule type" value="Genomic_DNA"/>
</dbReference>
<dbReference type="AlphaFoldDB" id="A0A177KKR0"/>